<dbReference type="SMART" id="SM00388">
    <property type="entry name" value="HisKA"/>
    <property type="match status" value="1"/>
</dbReference>
<evidence type="ECO:0000256" key="7">
    <source>
        <dbReference type="PROSITE-ProRule" id="PRU00169"/>
    </source>
</evidence>
<evidence type="ECO:0000256" key="3">
    <source>
        <dbReference type="ARBA" id="ARBA00022553"/>
    </source>
</evidence>
<keyword evidence="5" id="KW-0418">Kinase</keyword>
<dbReference type="PANTHER" id="PTHR43047">
    <property type="entry name" value="TWO-COMPONENT HISTIDINE PROTEIN KINASE"/>
    <property type="match status" value="1"/>
</dbReference>
<evidence type="ECO:0000256" key="5">
    <source>
        <dbReference type="ARBA" id="ARBA00022777"/>
    </source>
</evidence>
<dbReference type="SMART" id="SM00387">
    <property type="entry name" value="HATPase_c"/>
    <property type="match status" value="1"/>
</dbReference>
<evidence type="ECO:0000313" key="12">
    <source>
        <dbReference type="Proteomes" id="UP000505210"/>
    </source>
</evidence>
<keyword evidence="3 7" id="KW-0597">Phosphoprotein</keyword>
<evidence type="ECO:0000256" key="6">
    <source>
        <dbReference type="ARBA" id="ARBA00023012"/>
    </source>
</evidence>
<dbReference type="CDD" id="cd00082">
    <property type="entry name" value="HisKA"/>
    <property type="match status" value="1"/>
</dbReference>
<reference evidence="11 12" key="1">
    <citation type="submission" date="2020-05" db="EMBL/GenBank/DDBJ databases">
        <title>Complete genome sequence of of a novel Thermoleptolyngbya strain isolated from hot springs of Ganzi, Sichuan China.</title>
        <authorList>
            <person name="Tang J."/>
            <person name="Daroch M."/>
            <person name="Li L."/>
            <person name="Waleron K."/>
            <person name="Waleron M."/>
            <person name="Waleron M."/>
        </authorList>
    </citation>
    <scope>NUCLEOTIDE SEQUENCE [LARGE SCALE GENOMIC DNA]</scope>
    <source>
        <strain evidence="11 12">PKUAC-SCTA183</strain>
    </source>
</reference>
<proteinExistence type="predicted"/>
<dbReference type="Pfam" id="PF02518">
    <property type="entry name" value="HATPase_c"/>
    <property type="match status" value="1"/>
</dbReference>
<dbReference type="EC" id="2.7.13.3" evidence="2"/>
<evidence type="ECO:0000256" key="8">
    <source>
        <dbReference type="SAM" id="Coils"/>
    </source>
</evidence>
<dbReference type="InterPro" id="IPR011006">
    <property type="entry name" value="CheY-like_superfamily"/>
</dbReference>
<dbReference type="Gene3D" id="3.30.565.10">
    <property type="entry name" value="Histidine kinase-like ATPase, C-terminal domain"/>
    <property type="match status" value="1"/>
</dbReference>
<dbReference type="KEGG" id="theu:HPC62_18145"/>
<dbReference type="SUPFAM" id="SSF55874">
    <property type="entry name" value="ATPase domain of HSP90 chaperone/DNA topoisomerase II/histidine kinase"/>
    <property type="match status" value="1"/>
</dbReference>
<dbReference type="EMBL" id="CP053661">
    <property type="protein sequence ID" value="QKD85042.1"/>
    <property type="molecule type" value="Genomic_DNA"/>
</dbReference>
<dbReference type="SUPFAM" id="SSF52172">
    <property type="entry name" value="CheY-like"/>
    <property type="match status" value="1"/>
</dbReference>
<feature type="domain" description="Histidine kinase" evidence="9">
    <location>
        <begin position="152"/>
        <end position="380"/>
    </location>
</feature>
<comment type="catalytic activity">
    <reaction evidence="1">
        <text>ATP + protein L-histidine = ADP + protein N-phospho-L-histidine.</text>
        <dbReference type="EC" id="2.7.13.3"/>
    </reaction>
</comment>
<dbReference type="Proteomes" id="UP000505210">
    <property type="component" value="Chromosome"/>
</dbReference>
<dbReference type="Pfam" id="PF00512">
    <property type="entry name" value="HisKA"/>
    <property type="match status" value="1"/>
</dbReference>
<dbReference type="Pfam" id="PF00072">
    <property type="entry name" value="Response_reg"/>
    <property type="match status" value="1"/>
</dbReference>
<dbReference type="GO" id="GO:0009927">
    <property type="term" value="F:histidine phosphotransfer kinase activity"/>
    <property type="evidence" value="ECO:0007669"/>
    <property type="project" value="TreeGrafter"/>
</dbReference>
<keyword evidence="6" id="KW-0902">Two-component regulatory system</keyword>
<dbReference type="GO" id="GO:0005886">
    <property type="term" value="C:plasma membrane"/>
    <property type="evidence" value="ECO:0007669"/>
    <property type="project" value="TreeGrafter"/>
</dbReference>
<evidence type="ECO:0000259" key="10">
    <source>
        <dbReference type="PROSITE" id="PS50110"/>
    </source>
</evidence>
<keyword evidence="4" id="KW-0808">Transferase</keyword>
<evidence type="ECO:0000259" key="9">
    <source>
        <dbReference type="PROSITE" id="PS50109"/>
    </source>
</evidence>
<feature type="coiled-coil region" evidence="8">
    <location>
        <begin position="125"/>
        <end position="152"/>
    </location>
</feature>
<dbReference type="InterPro" id="IPR004358">
    <property type="entry name" value="Sig_transdc_His_kin-like_C"/>
</dbReference>
<evidence type="ECO:0000256" key="4">
    <source>
        <dbReference type="ARBA" id="ARBA00022679"/>
    </source>
</evidence>
<evidence type="ECO:0000313" key="11">
    <source>
        <dbReference type="EMBL" id="QKD85042.1"/>
    </source>
</evidence>
<feature type="domain" description="Response regulatory" evidence="10">
    <location>
        <begin position="6"/>
        <end position="122"/>
    </location>
</feature>
<dbReference type="CDD" id="cd16922">
    <property type="entry name" value="HATPase_EvgS-ArcB-TorS-like"/>
    <property type="match status" value="1"/>
</dbReference>
<name>A0A6M8BFN5_9CYAN</name>
<dbReference type="PRINTS" id="PR00344">
    <property type="entry name" value="BCTRLSENSOR"/>
</dbReference>
<evidence type="ECO:0000256" key="1">
    <source>
        <dbReference type="ARBA" id="ARBA00000085"/>
    </source>
</evidence>
<feature type="modified residue" description="4-aspartylphosphate" evidence="7">
    <location>
        <position position="57"/>
    </location>
</feature>
<dbReference type="PROSITE" id="PS50109">
    <property type="entry name" value="HIS_KIN"/>
    <property type="match status" value="1"/>
</dbReference>
<dbReference type="GO" id="GO:0000155">
    <property type="term" value="F:phosphorelay sensor kinase activity"/>
    <property type="evidence" value="ECO:0007669"/>
    <property type="project" value="InterPro"/>
</dbReference>
<dbReference type="InterPro" id="IPR003594">
    <property type="entry name" value="HATPase_dom"/>
</dbReference>
<dbReference type="SMART" id="SM00448">
    <property type="entry name" value="REC"/>
    <property type="match status" value="1"/>
</dbReference>
<keyword evidence="8" id="KW-0175">Coiled coil</keyword>
<dbReference type="AlphaFoldDB" id="A0A6M8BFN5"/>
<dbReference type="PROSITE" id="PS50110">
    <property type="entry name" value="RESPONSE_REGULATORY"/>
    <property type="match status" value="1"/>
</dbReference>
<sequence>MDAPLSLLVVDDDEIDRMAVRRSLRNAGINMILTEAGDYAAAIAALQERTYDCVFLDYRLPDRDGLAVVQDVRGRGDKTPLIVLTGQGDEEIAVELMKAGASDYLPKSKVSPEVLARILRNALRIHQAEQEAELAKRQREQLARQREDFVSRLTHDLRTPLVAADRMLKLFQQDAFGSITPEMNDAIAIMIRSNQNLLQMVNTLLEVYRHDAGEKTMLFDPCHLPEILREVCQELMPWAQDKQLALEMVDGTEGGGVVMGDRLELRRLFINLLGNAIKFTDRGSVTVRLSRVVADAEASAANGNAPRQVLVEVQDTGPGIPPDDQSILFERYRQGNHKRAGSGLGLYLSRRIVEAHGGAIAVHSTLGQGSVFSVWLLEKR</sequence>
<evidence type="ECO:0000256" key="2">
    <source>
        <dbReference type="ARBA" id="ARBA00012438"/>
    </source>
</evidence>
<dbReference type="Gene3D" id="1.10.287.130">
    <property type="match status" value="1"/>
</dbReference>
<accession>A0A6M8BFN5</accession>
<gene>
    <name evidence="11" type="ORF">HPC62_18145</name>
</gene>
<keyword evidence="12" id="KW-1185">Reference proteome</keyword>
<dbReference type="PANTHER" id="PTHR43047:SF72">
    <property type="entry name" value="OSMOSENSING HISTIDINE PROTEIN KINASE SLN1"/>
    <property type="match status" value="1"/>
</dbReference>
<protein>
    <recommendedName>
        <fullName evidence="2">histidine kinase</fullName>
        <ecNumber evidence="2">2.7.13.3</ecNumber>
    </recommendedName>
</protein>
<dbReference type="InterPro" id="IPR036890">
    <property type="entry name" value="HATPase_C_sf"/>
</dbReference>
<dbReference type="InterPro" id="IPR001789">
    <property type="entry name" value="Sig_transdc_resp-reg_receiver"/>
</dbReference>
<dbReference type="InterPro" id="IPR003661">
    <property type="entry name" value="HisK_dim/P_dom"/>
</dbReference>
<dbReference type="CDD" id="cd00156">
    <property type="entry name" value="REC"/>
    <property type="match status" value="1"/>
</dbReference>
<organism evidence="11 12">
    <name type="scientific">Thermoleptolyngbya sichuanensis A183</name>
    <dbReference type="NCBI Taxonomy" id="2737172"/>
    <lineage>
        <taxon>Bacteria</taxon>
        <taxon>Bacillati</taxon>
        <taxon>Cyanobacteriota</taxon>
        <taxon>Cyanophyceae</taxon>
        <taxon>Oculatellales</taxon>
        <taxon>Oculatellaceae</taxon>
        <taxon>Thermoleptolyngbya</taxon>
        <taxon>Thermoleptolyngbya sichuanensis</taxon>
    </lineage>
</organism>
<dbReference type="Gene3D" id="3.40.50.2300">
    <property type="match status" value="1"/>
</dbReference>
<dbReference type="InterPro" id="IPR005467">
    <property type="entry name" value="His_kinase_dom"/>
</dbReference>